<dbReference type="GO" id="GO:0006099">
    <property type="term" value="P:tricarboxylic acid cycle"/>
    <property type="evidence" value="ECO:0007669"/>
    <property type="project" value="InterPro"/>
</dbReference>
<dbReference type="InterPro" id="IPR044963">
    <property type="entry name" value="SDH4"/>
</dbReference>
<dbReference type="Pfam" id="PF05328">
    <property type="entry name" value="CybS"/>
    <property type="match status" value="1"/>
</dbReference>
<geneLocation type="mitochondrion" evidence="2"/>
<feature type="transmembrane region" description="Helical" evidence="1">
    <location>
        <begin position="21"/>
        <end position="47"/>
    </location>
</feature>
<reference evidence="2" key="1">
    <citation type="journal article" date="2013" name="Genome Biol. Evol.">
        <title>Tracing the evolution of streptophyte algae and their mitochondrial genome.</title>
        <authorList>
            <person name="Turmel M."/>
            <person name="Otis C."/>
            <person name="Lemieux C."/>
        </authorList>
    </citation>
    <scope>NUCLEOTIDE SEQUENCE</scope>
</reference>
<dbReference type="PANTHER" id="PTHR36358:SF1">
    <property type="entry name" value="SUCCINATE DEHYDROGENASE SUBUNIT 4, MITOCHONDRIAL"/>
    <property type="match status" value="1"/>
</dbReference>
<dbReference type="GO" id="GO:0045273">
    <property type="term" value="C:respiratory chain complex II (succinate dehydrogenase)"/>
    <property type="evidence" value="ECO:0007669"/>
    <property type="project" value="InterPro"/>
</dbReference>
<dbReference type="PANTHER" id="PTHR36358">
    <property type="entry name" value="SUCCINATE DEHYDROGENASE SUBUNIT 4, MITOCHONDRIAL"/>
    <property type="match status" value="1"/>
</dbReference>
<dbReference type="AlphaFoldDB" id="U5YGL2"/>
<sequence length="91" mass="10497">MNSLEPSALAHWLIQRATAILLLPTIIFSGTFQMALICLNILVFWHLHLGLEEILADYVHHEVTRNLILILLRVLLLIIIKYVFVFVLTHV</sequence>
<accession>U5YGL2</accession>
<dbReference type="SUPFAM" id="SSF81343">
    <property type="entry name" value="Fumarate reductase respiratory complex transmembrane subunits"/>
    <property type="match status" value="1"/>
</dbReference>
<keyword evidence="1" id="KW-0472">Membrane</keyword>
<keyword evidence="1" id="KW-0812">Transmembrane</keyword>
<proteinExistence type="predicted"/>
<dbReference type="GeneID" id="17675295"/>
<dbReference type="RefSeq" id="YP_008816049.1">
    <property type="nucleotide sequence ID" value="NC_022860.1"/>
</dbReference>
<keyword evidence="1" id="KW-1133">Transmembrane helix</keyword>
<feature type="transmembrane region" description="Helical" evidence="1">
    <location>
        <begin position="67"/>
        <end position="88"/>
    </location>
</feature>
<name>U5YGL2_9VIRI</name>
<keyword evidence="2" id="KW-0496">Mitochondrion</keyword>
<dbReference type="GO" id="GO:0006121">
    <property type="term" value="P:mitochondrial electron transport, succinate to ubiquinone"/>
    <property type="evidence" value="ECO:0007669"/>
    <property type="project" value="InterPro"/>
</dbReference>
<dbReference type="Gene3D" id="1.20.1300.10">
    <property type="entry name" value="Fumarate reductase/succinate dehydrogenase, transmembrane subunit"/>
    <property type="match status" value="1"/>
</dbReference>
<evidence type="ECO:0000313" key="2">
    <source>
        <dbReference type="EMBL" id="AGZ90265.1"/>
    </source>
</evidence>
<protein>
    <submittedName>
        <fullName evidence="2">Succinate:cytochrome c oxidoreductase subunit 4</fullName>
    </submittedName>
</protein>
<evidence type="ECO:0000256" key="1">
    <source>
        <dbReference type="SAM" id="Phobius"/>
    </source>
</evidence>
<gene>
    <name evidence="2" type="primary">sdh4</name>
</gene>
<dbReference type="InterPro" id="IPR034804">
    <property type="entry name" value="SQR/QFR_C/D"/>
</dbReference>
<dbReference type="EMBL" id="KF060940">
    <property type="protein sequence ID" value="AGZ90265.1"/>
    <property type="molecule type" value="Genomic_DNA"/>
</dbReference>
<organism evidence="2">
    <name type="scientific">Closterium baillyanum</name>
    <dbReference type="NCBI Taxonomy" id="1416941"/>
    <lineage>
        <taxon>Eukaryota</taxon>
        <taxon>Viridiplantae</taxon>
        <taxon>Streptophyta</taxon>
        <taxon>Zygnematophyceae</taxon>
        <taxon>Zygnematophycidae</taxon>
        <taxon>Desmidiales</taxon>
        <taxon>Closteriaceae</taxon>
        <taxon>Closterium</taxon>
    </lineage>
</organism>
<dbReference type="GO" id="GO:0005743">
    <property type="term" value="C:mitochondrial inner membrane"/>
    <property type="evidence" value="ECO:0007669"/>
    <property type="project" value="InterPro"/>
</dbReference>